<accession>A0A4Z1BK38</accession>
<feature type="domain" description="Fibronectin type-III" evidence="2">
    <location>
        <begin position="297"/>
        <end position="399"/>
    </location>
</feature>
<feature type="region of interest" description="Disordered" evidence="1">
    <location>
        <begin position="1055"/>
        <end position="1078"/>
    </location>
</feature>
<organism evidence="3 4">
    <name type="scientific">Empedobacter tilapiae</name>
    <dbReference type="NCBI Taxonomy" id="2491114"/>
    <lineage>
        <taxon>Bacteria</taxon>
        <taxon>Pseudomonadati</taxon>
        <taxon>Bacteroidota</taxon>
        <taxon>Flavobacteriia</taxon>
        <taxon>Flavobacteriales</taxon>
        <taxon>Weeksellaceae</taxon>
        <taxon>Empedobacter</taxon>
    </lineage>
</organism>
<sequence length="1642" mass="181563">MKNLIIFQRFIILSFLFLLQFVGAQQYPVQVTPVLIPPYSLKLGDYATTNENKLQVQLLMTDLMEPSHQVRLRFSLESGLNATPIALSNQYVNGMRDITLSPGVPLILTNVELRALFQLQNLSGISAANYAKTLPQGQYNFCFEVVDVNTGRTLSRKSCSTAYFVQYDPPMLSLPQNKELVQKQNEIQNIVFQWMPRQLAPNTRYIFTMKEIWDLQRDPVTAFLASPVLWKEEVYSNSLFYGFDKTQLLPGKRYAWQVQAKSGNPVLGGNATEDNGVYKNNGLSEIFYFDYIQDCKVPSFLSAKNAGRGRVEVRWSYPGEKPNGLYRIQYRKKGTTNAWMEQDAYQEMIYISGLADKTEYEYRVGAICGLAQTYNNGYENGTDNAYSYSNTQYFTTDSEDTSNTVQCGMMPNINITNKAPLQDLLVANDVFTAGDFPVTVIKSTGNGTYSGEGYIVVPYLADTKVKVSFSNIQINTDRQLISGVIETTYDPNESAVHYVSGTVDDIFGDGGIKEIKSDFPIDSIVYSATPPPGTITVIGKPGENGEEPPRQTYEGGRDTTIVDGEGNIWEVDKDGNVTKGGQVDSSGPSTSKNTDGVSGSGKDAVVNQYTAKGIELTWQTTSATKFDFDTQEKTGLPLSDYETVKDNKGQTIAVPYKLVVNGQSDILQADVKLTDASLKDEKIVFKTLSSGKNIDATETKLSDTNRRYELTLKGAYNYQEEDVIAVIVPKDSLAKQQVVSSFKLVHLKAKKAKVHLVPLDATSKNRLEAIEKNITTIYKSVGVDYEVVKEDVLDISSLGIGNTIESGDPKIMSTYGSDQKKINNLYLNNRSKELRYVLFVTDKQSSTGQAGYMRLNGQFGYVYKNAPIKTAAHELGHGIFKLEHPTASNTKLLMDYSESELLSHKDWQQIGDPAFKFYGFQDQSEGELAGGYAISPDYKVFSAGTTRTTYSSNKYIAPEGTLSGFVYAVDGKNYLWNTDAKQYLVNGTGEEFKDFVDVTNTYDISKTIYLFYENNLDCNERKYISVTNGKRVSPKELINLGQSKKVDWKILECSSSESSGNGGENWKDGSNGSGNGTNEELLQKANKIIEDKIKAQFPEKNITYTLLDKNDPDYEQKLAEALKKSNHVIATLEANGELKIDFSFETPDWLLKIIPDAGKSNDTCGKEYINEALKSLKRTDAYKSAPRADQIAMEVGVATYSGFFGILYCSTNEESCKNSSVPGKFLAGAINEGITNFDVVMMVEGIVTMVTKGGEAIVNSPVVYYNNLKTIAIKGDASPKEVLGVLLLPPTNTHITFIEKGIEIGEGFIKNYFTECDQYKLKDGSVANMCPYRNGQIAMMVAPLVITGGTLAVTKLKDIGKFAKLIGKTESLAKNILSLESKLTKKAVILEEKAGKTLIKNTEGKVLKEVDSTNATDIEKALDEIDDIVKGAGKVLDINELKALKEVMPTGKKLTNLKFINFTKGFDADFIASLGSKYADDLTKIKAGLDKGGDLTESIVSEALKKQGYTVTKDLGKYGPNNGFDVVAYKGTLDNPTEIMIIEGKQFKQNKILDEFDDVKSAQGYDEPSGLTINPANPQTGLPTQMSKKWTFEHVADKLNKKGGEHKKLAIALENENIVERFVFAIDKSTGAGYFTKLSDRF</sequence>
<dbReference type="Proteomes" id="UP000297998">
    <property type="component" value="Unassembled WGS sequence"/>
</dbReference>
<dbReference type="PROSITE" id="PS50853">
    <property type="entry name" value="FN3"/>
    <property type="match status" value="1"/>
</dbReference>
<evidence type="ECO:0000313" key="3">
    <source>
        <dbReference type="EMBL" id="TGN26070.1"/>
    </source>
</evidence>
<reference evidence="3 4" key="1">
    <citation type="submission" date="2019-03" db="EMBL/GenBank/DDBJ databases">
        <title>Empedobacter tilapiae sp. nov., isolated from an intestine of Nile tilapia Oreochromis niloticus.</title>
        <authorList>
            <person name="Kim Y.-O."/>
            <person name="Yoon J.-H."/>
        </authorList>
    </citation>
    <scope>NUCLEOTIDE SEQUENCE [LARGE SCALE GENOMIC DNA]</scope>
    <source>
        <strain evidence="3 4">MRS2</strain>
    </source>
</reference>
<keyword evidence="4" id="KW-1185">Reference proteome</keyword>
<name>A0A4Z1BK38_9FLAO</name>
<proteinExistence type="predicted"/>
<dbReference type="RefSeq" id="WP_135836044.1">
    <property type="nucleotide sequence ID" value="NZ_SRPE01000008.1"/>
</dbReference>
<evidence type="ECO:0000256" key="1">
    <source>
        <dbReference type="SAM" id="MobiDB-lite"/>
    </source>
</evidence>
<dbReference type="Gene3D" id="2.60.40.10">
    <property type="entry name" value="Immunoglobulins"/>
    <property type="match status" value="1"/>
</dbReference>
<evidence type="ECO:0000259" key="2">
    <source>
        <dbReference type="PROSITE" id="PS50853"/>
    </source>
</evidence>
<feature type="compositionally biased region" description="Polar residues" evidence="1">
    <location>
        <begin position="583"/>
        <end position="597"/>
    </location>
</feature>
<dbReference type="SUPFAM" id="SSF49265">
    <property type="entry name" value="Fibronectin type III"/>
    <property type="match status" value="1"/>
</dbReference>
<comment type="caution">
    <text evidence="3">The sequence shown here is derived from an EMBL/GenBank/DDBJ whole genome shotgun (WGS) entry which is preliminary data.</text>
</comment>
<dbReference type="EMBL" id="SRPE01000008">
    <property type="protein sequence ID" value="TGN26070.1"/>
    <property type="molecule type" value="Genomic_DNA"/>
</dbReference>
<dbReference type="InterPro" id="IPR036116">
    <property type="entry name" value="FN3_sf"/>
</dbReference>
<evidence type="ECO:0000313" key="4">
    <source>
        <dbReference type="Proteomes" id="UP000297998"/>
    </source>
</evidence>
<dbReference type="InterPro" id="IPR003961">
    <property type="entry name" value="FN3_dom"/>
</dbReference>
<gene>
    <name evidence="3" type="ORF">E4J94_11995</name>
</gene>
<dbReference type="OrthoDB" id="1521695at2"/>
<dbReference type="InterPro" id="IPR013783">
    <property type="entry name" value="Ig-like_fold"/>
</dbReference>
<protein>
    <recommendedName>
        <fullName evidence="2">Fibronectin type-III domain-containing protein</fullName>
    </recommendedName>
</protein>
<feature type="region of interest" description="Disordered" evidence="1">
    <location>
        <begin position="538"/>
        <end position="600"/>
    </location>
</feature>
<dbReference type="CDD" id="cd00063">
    <property type="entry name" value="FN3"/>
    <property type="match status" value="1"/>
</dbReference>
<dbReference type="CDD" id="cd20731">
    <property type="entry name" value="PoNe_FilH_TF-like"/>
    <property type="match status" value="1"/>
</dbReference>